<keyword evidence="2" id="KW-0472">Membrane</keyword>
<organism evidence="4 5">
    <name type="scientific">Undibacter mobilis</name>
    <dbReference type="NCBI Taxonomy" id="2292256"/>
    <lineage>
        <taxon>Bacteria</taxon>
        <taxon>Pseudomonadati</taxon>
        <taxon>Pseudomonadota</taxon>
        <taxon>Alphaproteobacteria</taxon>
        <taxon>Hyphomicrobiales</taxon>
        <taxon>Nitrobacteraceae</taxon>
        <taxon>Undibacter</taxon>
    </lineage>
</organism>
<dbReference type="Proteomes" id="UP000263993">
    <property type="component" value="Unassembled WGS sequence"/>
</dbReference>
<evidence type="ECO:0000313" key="4">
    <source>
        <dbReference type="EMBL" id="RDV05197.1"/>
    </source>
</evidence>
<proteinExistence type="predicted"/>
<dbReference type="AlphaFoldDB" id="A0A371BCF5"/>
<accession>A0A371BCF5</accession>
<evidence type="ECO:0000313" key="5">
    <source>
        <dbReference type="Proteomes" id="UP000263993"/>
    </source>
</evidence>
<keyword evidence="2" id="KW-1133">Transmembrane helix</keyword>
<protein>
    <submittedName>
        <fullName evidence="4">Chemotaxis protein</fullName>
    </submittedName>
</protein>
<feature type="domain" description="DUF6468" evidence="3">
    <location>
        <begin position="33"/>
        <end position="108"/>
    </location>
</feature>
<reference evidence="5" key="1">
    <citation type="submission" date="2018-08" db="EMBL/GenBank/DDBJ databases">
        <authorList>
            <person name="Kim S.-J."/>
            <person name="Jung G.-Y."/>
        </authorList>
    </citation>
    <scope>NUCLEOTIDE SEQUENCE [LARGE SCALE GENOMIC DNA]</scope>
    <source>
        <strain evidence="5">GY_H</strain>
    </source>
</reference>
<dbReference type="OrthoDB" id="8005993at2"/>
<evidence type="ECO:0000256" key="1">
    <source>
        <dbReference type="SAM" id="MobiDB-lite"/>
    </source>
</evidence>
<keyword evidence="5" id="KW-1185">Reference proteome</keyword>
<name>A0A371BCF5_9BRAD</name>
<evidence type="ECO:0000259" key="3">
    <source>
        <dbReference type="Pfam" id="PF20072"/>
    </source>
</evidence>
<feature type="region of interest" description="Disordered" evidence="1">
    <location>
        <begin position="107"/>
        <end position="128"/>
    </location>
</feature>
<dbReference type="Pfam" id="PF20072">
    <property type="entry name" value="DUF6468"/>
    <property type="match status" value="1"/>
</dbReference>
<dbReference type="RefSeq" id="WP_115517224.1">
    <property type="nucleotide sequence ID" value="NZ_QRGO01000001.1"/>
</dbReference>
<comment type="caution">
    <text evidence="4">The sequence shown here is derived from an EMBL/GenBank/DDBJ whole genome shotgun (WGS) entry which is preliminary data.</text>
</comment>
<sequence length="150" mass="16228">MFQYGFLIESLVSVLLLMTILYCVRLNNQIRLLKADEQSLRATIAELITATEIAERAIGGLKATMRESEQTLGERVKRADTLSADLGRQLESGELLLSRLVRITEAGRPDAMPQQPAPPRAQALAAAAQALAERQQARLKSAGEASGLAA</sequence>
<gene>
    <name evidence="4" type="ORF">DXH78_11840</name>
</gene>
<dbReference type="InterPro" id="IPR045531">
    <property type="entry name" value="DUF6468"/>
</dbReference>
<dbReference type="EMBL" id="QRGO01000001">
    <property type="protein sequence ID" value="RDV05197.1"/>
    <property type="molecule type" value="Genomic_DNA"/>
</dbReference>
<keyword evidence="2" id="KW-0812">Transmembrane</keyword>
<evidence type="ECO:0000256" key="2">
    <source>
        <dbReference type="SAM" id="Phobius"/>
    </source>
</evidence>
<feature type="transmembrane region" description="Helical" evidence="2">
    <location>
        <begin position="6"/>
        <end position="24"/>
    </location>
</feature>